<dbReference type="InterPro" id="IPR021474">
    <property type="entry name" value="DUF3127"/>
</dbReference>
<accession>A0A5C7FWH6</accession>
<name>A0A5C7FWH6_9BACT</name>
<comment type="caution">
    <text evidence="2">The sequence shown here is derived from an EMBL/GenBank/DDBJ whole genome shotgun (WGS) entry which is preliminary data.</text>
</comment>
<keyword evidence="3" id="KW-1185">Reference proteome</keyword>
<feature type="compositionally biased region" description="Acidic residues" evidence="1">
    <location>
        <begin position="116"/>
        <end position="126"/>
    </location>
</feature>
<protein>
    <submittedName>
        <fullName evidence="2">DUF3127 domain-containing protein</fullName>
    </submittedName>
</protein>
<dbReference type="Proteomes" id="UP000321907">
    <property type="component" value="Unassembled WGS sequence"/>
</dbReference>
<dbReference type="InterPro" id="IPR012340">
    <property type="entry name" value="NA-bd_OB-fold"/>
</dbReference>
<evidence type="ECO:0000256" key="1">
    <source>
        <dbReference type="SAM" id="MobiDB-lite"/>
    </source>
</evidence>
<organism evidence="2 3">
    <name type="scientific">Neolewinella aurantiaca</name>
    <dbReference type="NCBI Taxonomy" id="2602767"/>
    <lineage>
        <taxon>Bacteria</taxon>
        <taxon>Pseudomonadati</taxon>
        <taxon>Bacteroidota</taxon>
        <taxon>Saprospiria</taxon>
        <taxon>Saprospirales</taxon>
        <taxon>Lewinellaceae</taxon>
        <taxon>Neolewinella</taxon>
    </lineage>
</organism>
<reference evidence="2 3" key="1">
    <citation type="submission" date="2019-08" db="EMBL/GenBank/DDBJ databases">
        <title>Lewinella sp. strain SSH13 Genome sequencing and assembly.</title>
        <authorList>
            <person name="Kim I."/>
        </authorList>
    </citation>
    <scope>NUCLEOTIDE SEQUENCE [LARGE SCALE GENOMIC DNA]</scope>
    <source>
        <strain evidence="2 3">SSH13</strain>
    </source>
</reference>
<dbReference type="OrthoDB" id="598142at2"/>
<dbReference type="RefSeq" id="WP_147929472.1">
    <property type="nucleotide sequence ID" value="NZ_VOXD01000004.1"/>
</dbReference>
<gene>
    <name evidence="2" type="ORF">FUA23_04215</name>
</gene>
<dbReference type="AlphaFoldDB" id="A0A5C7FWH6"/>
<evidence type="ECO:0000313" key="3">
    <source>
        <dbReference type="Proteomes" id="UP000321907"/>
    </source>
</evidence>
<dbReference type="EMBL" id="VOXD01000004">
    <property type="protein sequence ID" value="TXF91015.1"/>
    <property type="molecule type" value="Genomic_DNA"/>
</dbReference>
<evidence type="ECO:0000313" key="2">
    <source>
        <dbReference type="EMBL" id="TXF91015.1"/>
    </source>
</evidence>
<dbReference type="Pfam" id="PF11325">
    <property type="entry name" value="DUF3127"/>
    <property type="match status" value="1"/>
</dbReference>
<sequence>MSYEITGTLVKKYETETKGESFRVRDFVIKANDGGQYDNFVKFQTTQDRTAIVDDLNEGDEIKVHFDLRGRQWQEKYFTNLNAWRVEKMSANATPSAAPAADSFNDFPTASTTDEPTAEASDDLPF</sequence>
<proteinExistence type="predicted"/>
<dbReference type="SUPFAM" id="SSF50249">
    <property type="entry name" value="Nucleic acid-binding proteins"/>
    <property type="match status" value="1"/>
</dbReference>
<feature type="compositionally biased region" description="Polar residues" evidence="1">
    <location>
        <begin position="106"/>
        <end position="115"/>
    </location>
</feature>
<feature type="region of interest" description="Disordered" evidence="1">
    <location>
        <begin position="95"/>
        <end position="126"/>
    </location>
</feature>